<accession>A0A7S1C5J9</accession>
<protein>
    <recommendedName>
        <fullName evidence="3">Subtilisin</fullName>
    </recommendedName>
</protein>
<evidence type="ECO:0000313" key="2">
    <source>
        <dbReference type="EMBL" id="CAD8910054.1"/>
    </source>
</evidence>
<organism evidence="2">
    <name type="scientific">Bicosoecida sp. CB-2014</name>
    <dbReference type="NCBI Taxonomy" id="1486930"/>
    <lineage>
        <taxon>Eukaryota</taxon>
        <taxon>Sar</taxon>
        <taxon>Stramenopiles</taxon>
        <taxon>Bigyra</taxon>
        <taxon>Opalozoa</taxon>
        <taxon>Bicosoecida</taxon>
    </lineage>
</organism>
<feature type="signal peptide" evidence="1">
    <location>
        <begin position="1"/>
        <end position="19"/>
    </location>
</feature>
<evidence type="ECO:0008006" key="3">
    <source>
        <dbReference type="Google" id="ProtNLM"/>
    </source>
</evidence>
<reference evidence="2" key="1">
    <citation type="submission" date="2021-01" db="EMBL/GenBank/DDBJ databases">
        <authorList>
            <person name="Corre E."/>
            <person name="Pelletier E."/>
            <person name="Niang G."/>
            <person name="Scheremetjew M."/>
            <person name="Finn R."/>
            <person name="Kale V."/>
            <person name="Holt S."/>
            <person name="Cochrane G."/>
            <person name="Meng A."/>
            <person name="Brown T."/>
            <person name="Cohen L."/>
        </authorList>
    </citation>
    <scope>NUCLEOTIDE SEQUENCE</scope>
    <source>
        <strain evidence="2">Ms1</strain>
    </source>
</reference>
<evidence type="ECO:0000256" key="1">
    <source>
        <dbReference type="SAM" id="SignalP"/>
    </source>
</evidence>
<sequence length="181" mass="18156">MKAAFALLLIAAVGAVANADHHMGEAEDAPLGSYTLTITATGDIVDPIPTPEAVAEAMSALGGEGEGDNDDEDDGTTVTTALNDDGDLVIVATFINKPEAHRDEVAAMFALEQTQAFVASVLDPIVADSEGEDGVTYTFTVSAWVENSMDDDSASGSGAASVAASALVALGAAVAAAKAQL</sequence>
<proteinExistence type="predicted"/>
<dbReference type="AlphaFoldDB" id="A0A7S1C5J9"/>
<gene>
    <name evidence="2" type="ORF">BSP0115_LOCUS3258</name>
</gene>
<dbReference type="EMBL" id="HBFS01004866">
    <property type="protein sequence ID" value="CAD8910054.1"/>
    <property type="molecule type" value="Transcribed_RNA"/>
</dbReference>
<name>A0A7S1C5J9_9STRA</name>
<keyword evidence="1" id="KW-0732">Signal</keyword>
<feature type="chain" id="PRO_5030994367" description="Subtilisin" evidence="1">
    <location>
        <begin position="20"/>
        <end position="181"/>
    </location>
</feature>